<gene>
    <name evidence="1" type="ORF">GCM10010178_21330</name>
</gene>
<protein>
    <submittedName>
        <fullName evidence="1">Uncharacterized protein</fullName>
    </submittedName>
</protein>
<dbReference type="EMBL" id="BMRE01000006">
    <property type="protein sequence ID" value="GGU28951.1"/>
    <property type="molecule type" value="Genomic_DNA"/>
</dbReference>
<organism evidence="1 2">
    <name type="scientific">Lentzea flava</name>
    <dbReference type="NCBI Taxonomy" id="103732"/>
    <lineage>
        <taxon>Bacteria</taxon>
        <taxon>Bacillati</taxon>
        <taxon>Actinomycetota</taxon>
        <taxon>Actinomycetes</taxon>
        <taxon>Pseudonocardiales</taxon>
        <taxon>Pseudonocardiaceae</taxon>
        <taxon>Lentzea</taxon>
    </lineage>
</organism>
<dbReference type="Gene3D" id="3.40.220.10">
    <property type="entry name" value="Leucine Aminopeptidase, subunit E, domain 1"/>
    <property type="match status" value="1"/>
</dbReference>
<proteinExistence type="predicted"/>
<reference evidence="2" key="1">
    <citation type="journal article" date="2019" name="Int. J. Syst. Evol. Microbiol.">
        <title>The Global Catalogue of Microorganisms (GCM) 10K type strain sequencing project: providing services to taxonomists for standard genome sequencing and annotation.</title>
        <authorList>
            <consortium name="The Broad Institute Genomics Platform"/>
            <consortium name="The Broad Institute Genome Sequencing Center for Infectious Disease"/>
            <person name="Wu L."/>
            <person name="Ma J."/>
        </authorList>
    </citation>
    <scope>NUCLEOTIDE SEQUENCE [LARGE SCALE GENOMIC DNA]</scope>
    <source>
        <strain evidence="2">JCM 3296</strain>
    </source>
</reference>
<keyword evidence="2" id="KW-1185">Reference proteome</keyword>
<evidence type="ECO:0000313" key="1">
    <source>
        <dbReference type="EMBL" id="GGU28951.1"/>
    </source>
</evidence>
<dbReference type="RefSeq" id="WP_229812433.1">
    <property type="nucleotide sequence ID" value="NZ_BMRE01000006.1"/>
</dbReference>
<evidence type="ECO:0000313" key="2">
    <source>
        <dbReference type="Proteomes" id="UP000649573"/>
    </source>
</evidence>
<dbReference type="SUPFAM" id="SSF52949">
    <property type="entry name" value="Macro domain-like"/>
    <property type="match status" value="1"/>
</dbReference>
<name>A0ABQ2UF97_9PSEU</name>
<dbReference type="InterPro" id="IPR043472">
    <property type="entry name" value="Macro_dom-like"/>
</dbReference>
<sequence>MGLIEVEMDDGPASAVEVADERALTDYYVNALLTAEEQERDEVAIPVVTAGFPVERAAEIAAMTIRSLAIIDRIRLVAFDEETCLALRTHLAAPVEESCPRCGARAVPIAYGPWNARNMAARDAGLVALGGCFVMDDGTDAQWECTADGEHRWTNGERDERRHQVAVLDVLDVAFGEDRGRSVP</sequence>
<dbReference type="Proteomes" id="UP000649573">
    <property type="component" value="Unassembled WGS sequence"/>
</dbReference>
<accession>A0ABQ2UF97</accession>
<comment type="caution">
    <text evidence="1">The sequence shown here is derived from an EMBL/GenBank/DDBJ whole genome shotgun (WGS) entry which is preliminary data.</text>
</comment>